<evidence type="ECO:0000313" key="1">
    <source>
        <dbReference type="EMBL" id="ABM80002.1"/>
    </source>
</evidence>
<dbReference type="EnsemblBacteria" id="ABM80002">
    <property type="protein sequence ID" value="ABM80002"/>
    <property type="gene ID" value="Hbut_0127"/>
</dbReference>
<dbReference type="Proteomes" id="UP000002593">
    <property type="component" value="Chromosome"/>
</dbReference>
<dbReference type="AlphaFoldDB" id="A2BJ41"/>
<sequence length="171" mass="18284">MHLRLRAARYFTIPYSVFDILLQMRGAIDPDSGQIVCHFYSLGVAALETSAGAVPVIVVDGCLMASFGKENVEAILSSGSAVEVENFTLRGGKILIGDVEIDSTWGLAAIAYAGETGAPIKLYKLRLEIDGEEAPIAGIYVEASDAGPLLLLIPSTCEYIEVEEPQPPTHM</sequence>
<dbReference type="KEGG" id="hbu:Hbut_0127"/>
<keyword evidence="2" id="KW-1185">Reference proteome</keyword>
<proteinExistence type="predicted"/>
<protein>
    <submittedName>
        <fullName evidence="1">Crenarchaeal protein</fullName>
    </submittedName>
</protein>
<dbReference type="RefSeq" id="WP_011821319.1">
    <property type="nucleotide sequence ID" value="NC_008818.1"/>
</dbReference>
<dbReference type="eggNOG" id="arCOG06092">
    <property type="taxonomic scope" value="Archaea"/>
</dbReference>
<reference evidence="1 2" key="1">
    <citation type="journal article" date="2007" name="Archaea">
        <title>The genome of Hyperthermus butylicus: a sulfur-reducing, peptide fermenting, neutrophilic Crenarchaeote growing up to 108 degrees C.</title>
        <authorList>
            <person name="Brugger K."/>
            <person name="Chen L."/>
            <person name="Stark M."/>
            <person name="Zibat A."/>
            <person name="Redder P."/>
            <person name="Ruepp A."/>
            <person name="Awayez M."/>
            <person name="She Q."/>
            <person name="Garrett R.A."/>
            <person name="Klenk H.P."/>
        </authorList>
    </citation>
    <scope>NUCLEOTIDE SEQUENCE [LARGE SCALE GENOMIC DNA]</scope>
    <source>
        <strain evidence="2">DSM 5456 / JCM 9403 / PLM1-5</strain>
    </source>
</reference>
<dbReference type="EMBL" id="CP000493">
    <property type="protein sequence ID" value="ABM80002.1"/>
    <property type="molecule type" value="Genomic_DNA"/>
</dbReference>
<name>A2BJ41_HYPBU</name>
<gene>
    <name evidence="1" type="ordered locus">Hbut_0127</name>
</gene>
<dbReference type="HOGENOM" id="CLU_1582953_0_0_2"/>
<dbReference type="OrthoDB" id="14695at2157"/>
<dbReference type="STRING" id="415426.Hbut_0127"/>
<dbReference type="GeneID" id="4782651"/>
<evidence type="ECO:0000313" key="2">
    <source>
        <dbReference type="Proteomes" id="UP000002593"/>
    </source>
</evidence>
<organism evidence="1 2">
    <name type="scientific">Hyperthermus butylicus (strain DSM 5456 / JCM 9403 / PLM1-5)</name>
    <dbReference type="NCBI Taxonomy" id="415426"/>
    <lineage>
        <taxon>Archaea</taxon>
        <taxon>Thermoproteota</taxon>
        <taxon>Thermoprotei</taxon>
        <taxon>Desulfurococcales</taxon>
        <taxon>Pyrodictiaceae</taxon>
        <taxon>Hyperthermus</taxon>
    </lineage>
</organism>
<accession>A2BJ41</accession>